<evidence type="ECO:0000256" key="11">
    <source>
        <dbReference type="ARBA" id="ARBA00023133"/>
    </source>
</evidence>
<dbReference type="SUPFAM" id="SSF54373">
    <property type="entry name" value="FAD-linked reductases, C-terminal domain"/>
    <property type="match status" value="1"/>
</dbReference>
<dbReference type="GO" id="GO:0004729">
    <property type="term" value="F:oxygen-dependent protoporphyrinogen oxidase activity"/>
    <property type="evidence" value="ECO:0007669"/>
    <property type="project" value="UniProtKB-UniRule"/>
</dbReference>
<evidence type="ECO:0000256" key="9">
    <source>
        <dbReference type="ARBA" id="ARBA00022827"/>
    </source>
</evidence>
<gene>
    <name evidence="14" type="ORF">HNR23_001361</name>
</gene>
<evidence type="ECO:0000256" key="8">
    <source>
        <dbReference type="ARBA" id="ARBA00022630"/>
    </source>
</evidence>
<evidence type="ECO:0000259" key="13">
    <source>
        <dbReference type="Pfam" id="PF01593"/>
    </source>
</evidence>
<organism evidence="14 15">
    <name type="scientific">Nocardiopsis mwathae</name>
    <dbReference type="NCBI Taxonomy" id="1472723"/>
    <lineage>
        <taxon>Bacteria</taxon>
        <taxon>Bacillati</taxon>
        <taxon>Actinomycetota</taxon>
        <taxon>Actinomycetes</taxon>
        <taxon>Streptosporangiales</taxon>
        <taxon>Nocardiopsidaceae</taxon>
        <taxon>Nocardiopsis</taxon>
    </lineage>
</organism>
<evidence type="ECO:0000313" key="15">
    <source>
        <dbReference type="Proteomes" id="UP000546642"/>
    </source>
</evidence>
<proteinExistence type="inferred from homology"/>
<dbReference type="InterPro" id="IPR050464">
    <property type="entry name" value="Zeta_carotene_desat/Oxidored"/>
</dbReference>
<accession>A0A7W9YGX3</accession>
<dbReference type="Proteomes" id="UP000546642">
    <property type="component" value="Unassembled WGS sequence"/>
</dbReference>
<protein>
    <recommendedName>
        <fullName evidence="7 12">Coproporphyrinogen III oxidase</fullName>
        <ecNumber evidence="6 12">1.3.3.15</ecNumber>
    </recommendedName>
</protein>
<keyword evidence="10 12" id="KW-0560">Oxidoreductase</keyword>
<evidence type="ECO:0000256" key="7">
    <source>
        <dbReference type="ARBA" id="ARBA00019046"/>
    </source>
</evidence>
<evidence type="ECO:0000313" key="14">
    <source>
        <dbReference type="EMBL" id="MBB6171301.1"/>
    </source>
</evidence>
<name>A0A7W9YGX3_9ACTN</name>
<dbReference type="PANTHER" id="PTHR42923">
    <property type="entry name" value="PROTOPORPHYRINOGEN OXIDASE"/>
    <property type="match status" value="1"/>
</dbReference>
<evidence type="ECO:0000256" key="4">
    <source>
        <dbReference type="ARBA" id="ARBA00004744"/>
    </source>
</evidence>
<dbReference type="NCBIfam" id="TIGR00562">
    <property type="entry name" value="proto_IX_ox"/>
    <property type="match status" value="1"/>
</dbReference>
<evidence type="ECO:0000256" key="12">
    <source>
        <dbReference type="RuleBase" id="RU364052"/>
    </source>
</evidence>
<dbReference type="AlphaFoldDB" id="A0A7W9YGX3"/>
<evidence type="ECO:0000256" key="5">
    <source>
        <dbReference type="ARBA" id="ARBA00008310"/>
    </source>
</evidence>
<comment type="catalytic activity">
    <reaction evidence="1">
        <text>coproporphyrinogen III + 3 O2 = coproporphyrin III + 3 H2O2</text>
        <dbReference type="Rhea" id="RHEA:43436"/>
        <dbReference type="ChEBI" id="CHEBI:15379"/>
        <dbReference type="ChEBI" id="CHEBI:16240"/>
        <dbReference type="ChEBI" id="CHEBI:57309"/>
        <dbReference type="ChEBI" id="CHEBI:131725"/>
        <dbReference type="EC" id="1.3.3.15"/>
    </reaction>
    <physiologicalReaction direction="left-to-right" evidence="1">
        <dbReference type="Rhea" id="RHEA:43437"/>
    </physiologicalReaction>
</comment>
<dbReference type="Gene3D" id="1.10.3110.10">
    <property type="entry name" value="protoporphyrinogen ix oxidase, domain 3"/>
    <property type="match status" value="1"/>
</dbReference>
<dbReference type="InterPro" id="IPR002937">
    <property type="entry name" value="Amino_oxidase"/>
</dbReference>
<keyword evidence="9 12" id="KW-0274">FAD</keyword>
<comment type="cofactor">
    <cofactor evidence="2 12">
        <name>FAD</name>
        <dbReference type="ChEBI" id="CHEBI:57692"/>
    </cofactor>
</comment>
<keyword evidence="12" id="KW-0963">Cytoplasm</keyword>
<dbReference type="EC" id="1.3.3.15" evidence="6 12"/>
<dbReference type="RefSeq" id="WP_184074596.1">
    <property type="nucleotide sequence ID" value="NZ_JACHDS010000001.1"/>
</dbReference>
<dbReference type="Gene3D" id="3.90.660.20">
    <property type="entry name" value="Protoporphyrinogen oxidase, mitochondrial, domain 2"/>
    <property type="match status" value="1"/>
</dbReference>
<dbReference type="Gene3D" id="3.50.50.60">
    <property type="entry name" value="FAD/NAD(P)-binding domain"/>
    <property type="match status" value="1"/>
</dbReference>
<dbReference type="InterPro" id="IPR036188">
    <property type="entry name" value="FAD/NAD-bd_sf"/>
</dbReference>
<dbReference type="InterPro" id="IPR004572">
    <property type="entry name" value="Protoporphyrinogen_oxidase"/>
</dbReference>
<evidence type="ECO:0000256" key="1">
    <source>
        <dbReference type="ARBA" id="ARBA00001755"/>
    </source>
</evidence>
<dbReference type="UniPathway" id="UPA00252"/>
<comment type="function">
    <text evidence="3 12">Involved in coproporphyrin-dependent heme b biosynthesis. Catalyzes the oxidation of coproporphyrinogen III to coproporphyrin III.</text>
</comment>
<evidence type="ECO:0000256" key="3">
    <source>
        <dbReference type="ARBA" id="ARBA00002185"/>
    </source>
</evidence>
<dbReference type="Pfam" id="PF01593">
    <property type="entry name" value="Amino_oxidase"/>
    <property type="match status" value="1"/>
</dbReference>
<reference evidence="14 15" key="1">
    <citation type="submission" date="2020-08" db="EMBL/GenBank/DDBJ databases">
        <title>Sequencing the genomes of 1000 actinobacteria strains.</title>
        <authorList>
            <person name="Klenk H.-P."/>
        </authorList>
    </citation>
    <scope>NUCLEOTIDE SEQUENCE [LARGE SCALE GENOMIC DNA]</scope>
    <source>
        <strain evidence="14 15">DSM 46659</strain>
    </source>
</reference>
<comment type="similarity">
    <text evidence="5 12">Belongs to the protoporphyrinogen/coproporphyrinogen oxidase family. Coproporphyrinogen III oxidase subfamily.</text>
</comment>
<comment type="caution">
    <text evidence="14">The sequence shown here is derived from an EMBL/GenBank/DDBJ whole genome shotgun (WGS) entry which is preliminary data.</text>
</comment>
<evidence type="ECO:0000256" key="10">
    <source>
        <dbReference type="ARBA" id="ARBA00023002"/>
    </source>
</evidence>
<dbReference type="SUPFAM" id="SSF51905">
    <property type="entry name" value="FAD/NAD(P)-binding domain"/>
    <property type="match status" value="1"/>
</dbReference>
<comment type="subcellular location">
    <subcellularLocation>
        <location evidence="12">Cytoplasm</location>
    </subcellularLocation>
</comment>
<keyword evidence="11 12" id="KW-0350">Heme biosynthesis</keyword>
<keyword evidence="15" id="KW-1185">Reference proteome</keyword>
<evidence type="ECO:0000256" key="6">
    <source>
        <dbReference type="ARBA" id="ARBA00012402"/>
    </source>
</evidence>
<sequence length="484" mass="49103">MQTKPHVVVVGGGVSGLTAAYRLSRAGAGVTVLESAPRLGGKLAASPVAGVPVDAGAESVLRRRPEALALISDLGLDDRVAHPAPVPASIYSRGRLRAFPEGQMMGVPGDLAALARSGVLSTPGLLRAAADLVLPPTPVQGDVSVAAHIGRRMGAEVVDRLVEPLLGGVYAGRADRLSLRATLPQIAELAQGGRSLARAVRDAKARQAAAPGGSGPVFATLRGGLATLIDALAEQSGAEIRTSCPVRELRREGASWAVTAGPPDAPRHITADGVVLACTASAASRILGPVAPTAAGELAAIEYASMAIVTLAYPASAFTRPPEGSGFLVPSREGRTIKAATYSSIKWPWLGEALAAAHPGGGMVLLRASIGRFGEEAVLERDDAELAALAAADLADICGVGGTPAERRVTRWEEGLPQYVTGHSDRVGRARAALADSPDLVLCGAAYDGVGIPACIAGAETAADGLAAHLAGDRRSPRPTGPTP</sequence>
<dbReference type="PANTHER" id="PTHR42923:SF3">
    <property type="entry name" value="PROTOPORPHYRINOGEN OXIDASE"/>
    <property type="match status" value="1"/>
</dbReference>
<dbReference type="GO" id="GO:0005737">
    <property type="term" value="C:cytoplasm"/>
    <property type="evidence" value="ECO:0007669"/>
    <property type="project" value="UniProtKB-SubCell"/>
</dbReference>
<dbReference type="GO" id="GO:0006783">
    <property type="term" value="P:heme biosynthetic process"/>
    <property type="evidence" value="ECO:0007669"/>
    <property type="project" value="UniProtKB-UniRule"/>
</dbReference>
<dbReference type="EMBL" id="JACHDS010000001">
    <property type="protein sequence ID" value="MBB6171301.1"/>
    <property type="molecule type" value="Genomic_DNA"/>
</dbReference>
<feature type="domain" description="Amine oxidase" evidence="13">
    <location>
        <begin position="14"/>
        <end position="464"/>
    </location>
</feature>
<evidence type="ECO:0000256" key="2">
    <source>
        <dbReference type="ARBA" id="ARBA00001974"/>
    </source>
</evidence>
<comment type="pathway">
    <text evidence="4 12">Porphyrin-containing compound metabolism; protoheme biosynthesis.</text>
</comment>
<keyword evidence="8 12" id="KW-0285">Flavoprotein</keyword>